<dbReference type="OrthoDB" id="343875at2759"/>
<protein>
    <recommendedName>
        <fullName evidence="6">TPR-like protein</fullName>
    </recommendedName>
</protein>
<reference evidence="5" key="1">
    <citation type="submission" date="2016-04" db="EMBL/GenBank/DDBJ databases">
        <title>Comparative genomics of biotechnologically important yeasts.</title>
        <authorList>
            <consortium name="DOE Joint Genome Institute"/>
            <person name="Riley R."/>
            <person name="Haridas S."/>
            <person name="Wolfe K.H."/>
            <person name="Lopes M.R."/>
            <person name="Hittinger C.T."/>
            <person name="Goker M."/>
            <person name="Salamov A."/>
            <person name="Wisecaver J."/>
            <person name="Long T.M."/>
            <person name="Aerts A.L."/>
            <person name="Barry K."/>
            <person name="Choi C."/>
            <person name="Clum A."/>
            <person name="Coughlan A.Y."/>
            <person name="Deshpande S."/>
            <person name="Douglass A.P."/>
            <person name="Hanson S.J."/>
            <person name="Klenk H.-P."/>
            <person name="Labutti K."/>
            <person name="Lapidus A."/>
            <person name="Lindquist E."/>
            <person name="Lipzen A."/>
            <person name="Meier-Kolthoff J.P."/>
            <person name="Ohm R.A."/>
            <person name="Otillar R.P."/>
            <person name="Pangilinan J."/>
            <person name="Peng Y."/>
            <person name="Rokas A."/>
            <person name="Rosa C.A."/>
            <person name="Scheuner C."/>
            <person name="Sibirny A.A."/>
            <person name="Slot J.C."/>
            <person name="Stielow J.B."/>
            <person name="Sun H."/>
            <person name="Kurtzman C.P."/>
            <person name="Blackwell M."/>
            <person name="Grigoriev I.V."/>
            <person name="Jeffries T.W."/>
        </authorList>
    </citation>
    <scope>NUCLEOTIDE SEQUENCE [LARGE SCALE GENOMIC DNA]</scope>
    <source>
        <strain evidence="5">NRRL YB-2248</strain>
    </source>
</reference>
<dbReference type="GO" id="GO:0006355">
    <property type="term" value="P:regulation of DNA-templated transcription"/>
    <property type="evidence" value="ECO:0007669"/>
    <property type="project" value="InterPro"/>
</dbReference>
<dbReference type="GO" id="GO:0000993">
    <property type="term" value="F:RNA polymerase II complex binding"/>
    <property type="evidence" value="ECO:0007669"/>
    <property type="project" value="TreeGrafter"/>
</dbReference>
<keyword evidence="5" id="KW-1185">Reference proteome</keyword>
<dbReference type="STRING" id="983967.A0A1E4SYP7"/>
<dbReference type="GO" id="GO:0006368">
    <property type="term" value="P:transcription elongation by RNA polymerase II"/>
    <property type="evidence" value="ECO:0007669"/>
    <property type="project" value="TreeGrafter"/>
</dbReference>
<organism evidence="4 5">
    <name type="scientific">[Candida] arabinofermentans NRRL YB-2248</name>
    <dbReference type="NCBI Taxonomy" id="983967"/>
    <lineage>
        <taxon>Eukaryota</taxon>
        <taxon>Fungi</taxon>
        <taxon>Dikarya</taxon>
        <taxon>Ascomycota</taxon>
        <taxon>Saccharomycotina</taxon>
        <taxon>Pichiomycetes</taxon>
        <taxon>Pichiales</taxon>
        <taxon>Pichiaceae</taxon>
        <taxon>Ogataea</taxon>
        <taxon>Ogataea/Candida clade</taxon>
    </lineage>
</organism>
<evidence type="ECO:0000313" key="5">
    <source>
        <dbReference type="Proteomes" id="UP000094801"/>
    </source>
</evidence>
<dbReference type="InterPro" id="IPR031101">
    <property type="entry name" value="Ctr9"/>
</dbReference>
<dbReference type="PANTHER" id="PTHR14027:SF2">
    <property type="entry name" value="RNA POLYMERASE-ASSOCIATED PROTEIN CTR9 HOMOLOG"/>
    <property type="match status" value="1"/>
</dbReference>
<name>A0A1E4SYP7_9ASCO</name>
<dbReference type="InterPro" id="IPR019734">
    <property type="entry name" value="TPR_rpt"/>
</dbReference>
<dbReference type="SMART" id="SM00028">
    <property type="entry name" value="TPR"/>
    <property type="match status" value="9"/>
</dbReference>
<dbReference type="GO" id="GO:0016593">
    <property type="term" value="C:Cdc73/Paf1 complex"/>
    <property type="evidence" value="ECO:0007669"/>
    <property type="project" value="TreeGrafter"/>
</dbReference>
<keyword evidence="2" id="KW-0802">TPR repeat</keyword>
<dbReference type="PANTHER" id="PTHR14027">
    <property type="entry name" value="RNA POLYMERASE-ASSOCIATED PROTEIN CTR9"/>
    <property type="match status" value="1"/>
</dbReference>
<dbReference type="Pfam" id="PF13174">
    <property type="entry name" value="TPR_6"/>
    <property type="match status" value="1"/>
</dbReference>
<dbReference type="EMBL" id="KV453856">
    <property type="protein sequence ID" value="ODV84617.1"/>
    <property type="molecule type" value="Genomic_DNA"/>
</dbReference>
<proteinExistence type="predicted"/>
<evidence type="ECO:0000313" key="4">
    <source>
        <dbReference type="EMBL" id="ODV84617.1"/>
    </source>
</evidence>
<evidence type="ECO:0000256" key="3">
    <source>
        <dbReference type="SAM" id="MobiDB-lite"/>
    </source>
</evidence>
<feature type="compositionally biased region" description="Acidic residues" evidence="3">
    <location>
        <begin position="932"/>
        <end position="943"/>
    </location>
</feature>
<dbReference type="AlphaFoldDB" id="A0A1E4SYP7"/>
<dbReference type="Pfam" id="PF13181">
    <property type="entry name" value="TPR_8"/>
    <property type="match status" value="2"/>
</dbReference>
<evidence type="ECO:0000256" key="1">
    <source>
        <dbReference type="ARBA" id="ARBA00022737"/>
    </source>
</evidence>
<keyword evidence="1" id="KW-0677">Repeat</keyword>
<dbReference type="SUPFAM" id="SSF48452">
    <property type="entry name" value="TPR-like"/>
    <property type="match status" value="4"/>
</dbReference>
<gene>
    <name evidence="4" type="ORF">CANARDRAFT_182562</name>
</gene>
<dbReference type="Proteomes" id="UP000094801">
    <property type="component" value="Unassembled WGS sequence"/>
</dbReference>
<feature type="non-terminal residue" evidence="4">
    <location>
        <position position="1"/>
    </location>
</feature>
<feature type="non-terminal residue" evidence="4">
    <location>
        <position position="956"/>
    </location>
</feature>
<evidence type="ECO:0000256" key="2">
    <source>
        <dbReference type="ARBA" id="ARBA00022803"/>
    </source>
</evidence>
<accession>A0A1E4SYP7</accession>
<dbReference type="InterPro" id="IPR011990">
    <property type="entry name" value="TPR-like_helical_dom_sf"/>
</dbReference>
<dbReference type="Gene3D" id="1.25.40.10">
    <property type="entry name" value="Tetratricopeptide repeat domain"/>
    <property type="match status" value="5"/>
</dbReference>
<sequence length="956" mass="109561">LSADYYLSTLDKSLADKYTSTTITIPLKEEGEEVVIDTINDLPLDSSELCTLLTNEESDKEYWLLVAKAYANNGKVEEALNVIKNALNSPHIVDSTSDVQSSLHGFLSWLYLVKSGPNVISLDLAMTETKTALSLDSTSDLNLLAQGCLFLGSKQITKRTNFEKELRVFDQLLKRDAKNCYALIGKAKVYFYKENYLSALKLFQRCLVLNPLLRPDPRIGIGLCFWYLDRKELANQAWKNALHVNPENLQVKILLSLCKFDDCFLNSTSDDDFKEKYSQALDFAKASYLDDPTNDVIQIVLASYYFSKEEYSLVEKLSEHVLKYTKTSFVRSYALFWLARVKFAAKDFMQAQKLFSDSIKANDANLLSKLGYGQCLVIRNELNDAIRIFEKIQESNPRILEVLYALGMLYAKNKKTIKKAIDFLEKYVALANEQKEPVSLSALVTLSNVYEDSNISQSLKYLMIAKEQESKAGASLSYSLLNNIGVFTLLKKESNPLSYFEDALKSLQSNENEISSEKLNALSITLNYNIARCKEYLGNTDEAFTMYEDILSKCPNYVSAKLRWLLITCSTKDESIKEEFAKLIEEFKDDLEVRSFYGWYLKKFGKKHHLTTTMESDHHRETLVNYTSHDSYALVSLGNVYCSLARENKDAPKKEQYYFRAAQLYQKALTLDSKNAYAAQGIAIIFADKKQTGLALEIFKKMRDSLNDVCIFINLGHCLLDLKQYSKAIEAYQLASDRFTDGSDVTILNFIARAWLYRGLTESNLTSLKTALEISEKVRGLSDLVIFKFNVAFIQFQIAEFIKRLPTTKRTMGELEDSLTELQQGIIVLEELANSQGKHVFPVDELKARIGFGASLVKQLEKAIEEQKEYEAEIELRFKEAKMLKEKEEKQKEMERLKSEEEKLEMEKKLAEERKKLEEKAQEWNQMRLEEEKDNNDDLDVKDDDNKKKTKKSSKK</sequence>
<evidence type="ECO:0008006" key="6">
    <source>
        <dbReference type="Google" id="ProtNLM"/>
    </source>
</evidence>
<feature type="region of interest" description="Disordered" evidence="3">
    <location>
        <begin position="918"/>
        <end position="956"/>
    </location>
</feature>